<comment type="caution">
    <text evidence="2">The sequence shown here is derived from an EMBL/GenBank/DDBJ whole genome shotgun (WGS) entry which is preliminary data.</text>
</comment>
<dbReference type="AlphaFoldDB" id="A0A699U333"/>
<feature type="non-terminal residue" evidence="2">
    <location>
        <position position="157"/>
    </location>
</feature>
<feature type="region of interest" description="Disordered" evidence="1">
    <location>
        <begin position="46"/>
        <end position="77"/>
    </location>
</feature>
<sequence>FSGVETPLFETMLAVRVVAEEAEEQVPAPGDDVHKHAAEEVATNVISPIPTSPSPSSPVIPSLPPHQSPCLPQPQDEEGLSHLFQQGRISVDMDQDEGIELVVDHEKDVEVKGRHAYKQAEIYNIDLDHSLKVLSMQEDDTEVQEAVEVVTTAKLMT</sequence>
<name>A0A699U333_TANCI</name>
<feature type="non-terminal residue" evidence="2">
    <location>
        <position position="1"/>
    </location>
</feature>
<gene>
    <name evidence="2" type="ORF">Tci_889171</name>
</gene>
<protein>
    <submittedName>
        <fullName evidence="2">Uncharacterized protein</fullName>
    </submittedName>
</protein>
<organism evidence="2">
    <name type="scientific">Tanacetum cinerariifolium</name>
    <name type="common">Dalmatian daisy</name>
    <name type="synonym">Chrysanthemum cinerariifolium</name>
    <dbReference type="NCBI Taxonomy" id="118510"/>
    <lineage>
        <taxon>Eukaryota</taxon>
        <taxon>Viridiplantae</taxon>
        <taxon>Streptophyta</taxon>
        <taxon>Embryophyta</taxon>
        <taxon>Tracheophyta</taxon>
        <taxon>Spermatophyta</taxon>
        <taxon>Magnoliopsida</taxon>
        <taxon>eudicotyledons</taxon>
        <taxon>Gunneridae</taxon>
        <taxon>Pentapetalae</taxon>
        <taxon>asterids</taxon>
        <taxon>campanulids</taxon>
        <taxon>Asterales</taxon>
        <taxon>Asteraceae</taxon>
        <taxon>Asteroideae</taxon>
        <taxon>Anthemideae</taxon>
        <taxon>Anthemidinae</taxon>
        <taxon>Tanacetum</taxon>
    </lineage>
</organism>
<dbReference type="EMBL" id="BKCJ011298563">
    <property type="protein sequence ID" value="GFD17202.1"/>
    <property type="molecule type" value="Genomic_DNA"/>
</dbReference>
<evidence type="ECO:0000313" key="2">
    <source>
        <dbReference type="EMBL" id="GFD17202.1"/>
    </source>
</evidence>
<feature type="compositionally biased region" description="Pro residues" evidence="1">
    <location>
        <begin position="50"/>
        <end position="67"/>
    </location>
</feature>
<evidence type="ECO:0000256" key="1">
    <source>
        <dbReference type="SAM" id="MobiDB-lite"/>
    </source>
</evidence>
<proteinExistence type="predicted"/>
<accession>A0A699U333</accession>
<reference evidence="2" key="1">
    <citation type="journal article" date="2019" name="Sci. Rep.">
        <title>Draft genome of Tanacetum cinerariifolium, the natural source of mosquito coil.</title>
        <authorList>
            <person name="Yamashiro T."/>
            <person name="Shiraishi A."/>
            <person name="Satake H."/>
            <person name="Nakayama K."/>
        </authorList>
    </citation>
    <scope>NUCLEOTIDE SEQUENCE</scope>
</reference>